<comment type="similarity">
    <text evidence="3">Belongs to the short-chain dehydrogenases/reductases (SDR) family. SDR65C subfamily.</text>
</comment>
<accession>A0A7J9I5P3</accession>
<dbReference type="InterPro" id="IPR045000">
    <property type="entry name" value="TR"/>
</dbReference>
<dbReference type="InterPro" id="IPR002347">
    <property type="entry name" value="SDR_fam"/>
</dbReference>
<evidence type="ECO:0008006" key="6">
    <source>
        <dbReference type="Google" id="ProtNLM"/>
    </source>
</evidence>
<evidence type="ECO:0000256" key="3">
    <source>
        <dbReference type="ARBA" id="ARBA00025714"/>
    </source>
</evidence>
<dbReference type="Gene3D" id="3.40.50.720">
    <property type="entry name" value="NAD(P)-binding Rossmann-like Domain"/>
    <property type="match status" value="1"/>
</dbReference>
<comment type="caution">
    <text evidence="4">The sequence shown here is derived from an EMBL/GenBank/DDBJ whole genome shotgun (WGS) entry which is preliminary data.</text>
</comment>
<dbReference type="PRINTS" id="PR00081">
    <property type="entry name" value="GDHRDH"/>
</dbReference>
<evidence type="ECO:0000256" key="1">
    <source>
        <dbReference type="ARBA" id="ARBA00022857"/>
    </source>
</evidence>
<dbReference type="Proteomes" id="UP000593560">
    <property type="component" value="Unassembled WGS sequence"/>
</dbReference>
<organism evidence="4 5">
    <name type="scientific">Gossypium harknessii</name>
    <dbReference type="NCBI Taxonomy" id="34285"/>
    <lineage>
        <taxon>Eukaryota</taxon>
        <taxon>Viridiplantae</taxon>
        <taxon>Streptophyta</taxon>
        <taxon>Embryophyta</taxon>
        <taxon>Tracheophyta</taxon>
        <taxon>Spermatophyta</taxon>
        <taxon>Magnoliopsida</taxon>
        <taxon>eudicotyledons</taxon>
        <taxon>Gunneridae</taxon>
        <taxon>Pentapetalae</taxon>
        <taxon>rosids</taxon>
        <taxon>malvids</taxon>
        <taxon>Malvales</taxon>
        <taxon>Malvaceae</taxon>
        <taxon>Malvoideae</taxon>
        <taxon>Gossypium</taxon>
    </lineage>
</organism>
<dbReference type="PANTHER" id="PTHR42898">
    <property type="entry name" value="TROPINONE REDUCTASE"/>
    <property type="match status" value="1"/>
</dbReference>
<proteinExistence type="inferred from homology"/>
<gene>
    <name evidence="4" type="ORF">Gohar_001811</name>
</gene>
<name>A0A7J9I5P3_9ROSI</name>
<dbReference type="InterPro" id="IPR036291">
    <property type="entry name" value="NAD(P)-bd_dom_sf"/>
</dbReference>
<reference evidence="4 5" key="1">
    <citation type="journal article" date="2019" name="Genome Biol. Evol.">
        <title>Insights into the evolution of the New World diploid cottons (Gossypium, subgenus Houzingenia) based on genome sequencing.</title>
        <authorList>
            <person name="Grover C.E."/>
            <person name="Arick M.A. 2nd"/>
            <person name="Thrash A."/>
            <person name="Conover J.L."/>
            <person name="Sanders W.S."/>
            <person name="Peterson D.G."/>
            <person name="Frelichowski J.E."/>
            <person name="Scheffler J.A."/>
            <person name="Scheffler B.E."/>
            <person name="Wendel J.F."/>
        </authorList>
    </citation>
    <scope>NUCLEOTIDE SEQUENCE [LARGE SCALE GENOMIC DNA]</scope>
    <source>
        <strain evidence="4">0</strain>
        <tissue evidence="4">Leaf</tissue>
    </source>
</reference>
<protein>
    <recommendedName>
        <fullName evidence="6">Tropinone reductase</fullName>
    </recommendedName>
</protein>
<keyword evidence="1" id="KW-0521">NADP</keyword>
<evidence type="ECO:0000256" key="2">
    <source>
        <dbReference type="ARBA" id="ARBA00023002"/>
    </source>
</evidence>
<dbReference type="GO" id="GO:0016491">
    <property type="term" value="F:oxidoreductase activity"/>
    <property type="evidence" value="ECO:0007669"/>
    <property type="project" value="UniProtKB-KW"/>
</dbReference>
<dbReference type="OrthoDB" id="417891at2759"/>
<evidence type="ECO:0000313" key="4">
    <source>
        <dbReference type="EMBL" id="MBA0817228.1"/>
    </source>
</evidence>
<evidence type="ECO:0000313" key="5">
    <source>
        <dbReference type="Proteomes" id="UP000593560"/>
    </source>
</evidence>
<sequence>MDGFSKDKRWNLQGMTALVTGGTKGIGYAIVEELAGLGARVHTCSRTITELNDCLLEWKAKGFRVTGSVCDVSNQAQREKLLNAVSSEFNGKLNVLIFQS</sequence>
<dbReference type="PANTHER" id="PTHR42898:SF6">
    <property type="entry name" value="NADP-DEPENDENT MANNITOL DEHYDROGENASE"/>
    <property type="match status" value="1"/>
</dbReference>
<dbReference type="AlphaFoldDB" id="A0A7J9I5P3"/>
<keyword evidence="5" id="KW-1185">Reference proteome</keyword>
<dbReference type="Pfam" id="PF00106">
    <property type="entry name" value="adh_short"/>
    <property type="match status" value="1"/>
</dbReference>
<keyword evidence="2" id="KW-0560">Oxidoreductase</keyword>
<dbReference type="EMBL" id="JABFAD010000013">
    <property type="protein sequence ID" value="MBA0817228.1"/>
    <property type="molecule type" value="Genomic_DNA"/>
</dbReference>
<dbReference type="SUPFAM" id="SSF51735">
    <property type="entry name" value="NAD(P)-binding Rossmann-fold domains"/>
    <property type="match status" value="1"/>
</dbReference>